<protein>
    <submittedName>
        <fullName evidence="1">Uncharacterized protein</fullName>
    </submittedName>
</protein>
<sequence length="20" mass="2523">MTQMRSRMYRTHLLEHFPST</sequence>
<accession>A0A0E9W810</accession>
<name>A0A0E9W810_ANGAN</name>
<evidence type="ECO:0000313" key="1">
    <source>
        <dbReference type="EMBL" id="JAH85618.1"/>
    </source>
</evidence>
<proteinExistence type="predicted"/>
<reference evidence="1" key="1">
    <citation type="submission" date="2014-11" db="EMBL/GenBank/DDBJ databases">
        <authorList>
            <person name="Amaro Gonzalez C."/>
        </authorList>
    </citation>
    <scope>NUCLEOTIDE SEQUENCE</scope>
</reference>
<reference evidence="1" key="2">
    <citation type="journal article" date="2015" name="Fish Shellfish Immunol.">
        <title>Early steps in the European eel (Anguilla anguilla)-Vibrio vulnificus interaction in the gills: Role of the RtxA13 toxin.</title>
        <authorList>
            <person name="Callol A."/>
            <person name="Pajuelo D."/>
            <person name="Ebbesson L."/>
            <person name="Teles M."/>
            <person name="MacKenzie S."/>
            <person name="Amaro C."/>
        </authorList>
    </citation>
    <scope>NUCLEOTIDE SEQUENCE</scope>
</reference>
<organism evidence="1">
    <name type="scientific">Anguilla anguilla</name>
    <name type="common">European freshwater eel</name>
    <name type="synonym">Muraena anguilla</name>
    <dbReference type="NCBI Taxonomy" id="7936"/>
    <lineage>
        <taxon>Eukaryota</taxon>
        <taxon>Metazoa</taxon>
        <taxon>Chordata</taxon>
        <taxon>Craniata</taxon>
        <taxon>Vertebrata</taxon>
        <taxon>Euteleostomi</taxon>
        <taxon>Actinopterygii</taxon>
        <taxon>Neopterygii</taxon>
        <taxon>Teleostei</taxon>
        <taxon>Anguilliformes</taxon>
        <taxon>Anguillidae</taxon>
        <taxon>Anguilla</taxon>
    </lineage>
</organism>
<dbReference type="AlphaFoldDB" id="A0A0E9W810"/>
<dbReference type="EMBL" id="GBXM01022959">
    <property type="protein sequence ID" value="JAH85618.1"/>
    <property type="molecule type" value="Transcribed_RNA"/>
</dbReference>